<dbReference type="SMART" id="SM00353">
    <property type="entry name" value="HLH"/>
    <property type="match status" value="1"/>
</dbReference>
<feature type="compositionally biased region" description="Low complexity" evidence="3">
    <location>
        <begin position="703"/>
        <end position="720"/>
    </location>
</feature>
<dbReference type="PROSITE" id="PS50888">
    <property type="entry name" value="BHLH"/>
    <property type="match status" value="1"/>
</dbReference>
<evidence type="ECO:0000313" key="6">
    <source>
        <dbReference type="Proteomes" id="UP000321518"/>
    </source>
</evidence>
<dbReference type="InterPro" id="IPR036638">
    <property type="entry name" value="HLH_DNA-bd_sf"/>
</dbReference>
<feature type="compositionally biased region" description="Pro residues" evidence="3">
    <location>
        <begin position="321"/>
        <end position="330"/>
    </location>
</feature>
<proteinExistence type="predicted"/>
<accession>A0A511KEN9</accession>
<dbReference type="GO" id="GO:0003677">
    <property type="term" value="F:DNA binding"/>
    <property type="evidence" value="ECO:0007669"/>
    <property type="project" value="UniProtKB-KW"/>
</dbReference>
<name>A0A511KEN9_RHOTO</name>
<evidence type="ECO:0000259" key="4">
    <source>
        <dbReference type="PROSITE" id="PS50888"/>
    </source>
</evidence>
<feature type="compositionally biased region" description="Polar residues" evidence="3">
    <location>
        <begin position="614"/>
        <end position="623"/>
    </location>
</feature>
<feature type="compositionally biased region" description="Low complexity" evidence="3">
    <location>
        <begin position="236"/>
        <end position="247"/>
    </location>
</feature>
<feature type="compositionally biased region" description="Gly residues" evidence="3">
    <location>
        <begin position="119"/>
        <end position="131"/>
    </location>
</feature>
<feature type="compositionally biased region" description="Pro residues" evidence="3">
    <location>
        <begin position="404"/>
        <end position="420"/>
    </location>
</feature>
<feature type="compositionally biased region" description="Pro residues" evidence="3">
    <location>
        <begin position="166"/>
        <end position="176"/>
    </location>
</feature>
<evidence type="ECO:0000313" key="5">
    <source>
        <dbReference type="EMBL" id="GEM08435.1"/>
    </source>
</evidence>
<evidence type="ECO:0000256" key="2">
    <source>
        <dbReference type="ARBA" id="ARBA00023242"/>
    </source>
</evidence>
<feature type="compositionally biased region" description="Polar residues" evidence="3">
    <location>
        <begin position="387"/>
        <end position="397"/>
    </location>
</feature>
<dbReference type="InterPro" id="IPR011598">
    <property type="entry name" value="bHLH_dom"/>
</dbReference>
<feature type="compositionally biased region" description="Low complexity" evidence="3">
    <location>
        <begin position="421"/>
        <end position="440"/>
    </location>
</feature>
<feature type="compositionally biased region" description="Polar residues" evidence="3">
    <location>
        <begin position="667"/>
        <end position="676"/>
    </location>
</feature>
<evidence type="ECO:0000256" key="1">
    <source>
        <dbReference type="ARBA" id="ARBA00023125"/>
    </source>
</evidence>
<feature type="compositionally biased region" description="Basic and acidic residues" evidence="3">
    <location>
        <begin position="103"/>
        <end position="118"/>
    </location>
</feature>
<organism evidence="5 6">
    <name type="scientific">Rhodotorula toruloides</name>
    <name type="common">Yeast</name>
    <name type="synonym">Rhodosporidium toruloides</name>
    <dbReference type="NCBI Taxonomy" id="5286"/>
    <lineage>
        <taxon>Eukaryota</taxon>
        <taxon>Fungi</taxon>
        <taxon>Dikarya</taxon>
        <taxon>Basidiomycota</taxon>
        <taxon>Pucciniomycotina</taxon>
        <taxon>Microbotryomycetes</taxon>
        <taxon>Sporidiobolales</taxon>
        <taxon>Sporidiobolaceae</taxon>
        <taxon>Rhodotorula</taxon>
    </lineage>
</organism>
<feature type="domain" description="BHLH" evidence="4">
    <location>
        <begin position="518"/>
        <end position="569"/>
    </location>
</feature>
<keyword evidence="1" id="KW-0238">DNA-binding</keyword>
<evidence type="ECO:0000256" key="3">
    <source>
        <dbReference type="SAM" id="MobiDB-lite"/>
    </source>
</evidence>
<feature type="region of interest" description="Disordered" evidence="3">
    <location>
        <begin position="586"/>
        <end position="750"/>
    </location>
</feature>
<dbReference type="GO" id="GO:0003700">
    <property type="term" value="F:DNA-binding transcription factor activity"/>
    <property type="evidence" value="ECO:0007669"/>
    <property type="project" value="TreeGrafter"/>
</dbReference>
<keyword evidence="2" id="KW-0539">Nucleus</keyword>
<dbReference type="AlphaFoldDB" id="A0A511KEN9"/>
<sequence>MASPHLATRPPSVAPAPPQPDPSVHPPVQPVRLPPVTLPPADFLDPAGFNPARRQSINSDPVLHAFSAPADASSQPLPHDSYAHPASHPRHPLANGAGGHPLHGGDGRGMDGEMDGRRGGYGQPGSEGGPGPVHFSSSFPPPGSLAPASHYPHPPLGPPANYRFGGPPPPPPPHPPQQQHDSTSYFDYSMRRHSITNSANANAHGMQQHPGAQDLPPPVPNLKRKTSGDDAEADDSYSYLPSSSYPDNQGHLVSAPPHPKRRTSSLTFDKLNSLSLAEQARRDSSYGPTSPWEDDRRGSGESYASMGSQGYSVPAYHHPQQPQPQGPMPPYDQRGPSQPYATAGGTVPPAQAWDAHPVGPRGSISRGAYEQLQQQASEPFTRRPSIPSVSQMMQGQQAFYPVQSGPPPQSAAPPPPPHPRLPFASVSRGGPVHPSVVVSSLPHTPTEMDDSRSQPYATPTSAGPHPGSQQAPWVRANAPPTHPQPTRHGSSSSLDPSSAYGPGQIPPSKETPYSRSPELRVSHKLAERKRRKEMAQLFEDLRESLPFDRALKASKWEILSKAIEYVGTLKSHCHELATENRSMREHYNLPPSSVEEPPGLGSAGDHFRHELDGSATSTVRGAQSPSPEANPAPNSLANGTASPFPPSSDSSSSHNLTPVPPAPRPRSQASQGQVQWRQHRQYPPTGSPMQGPLQLKMGDVVAPNGGLPQPSPPLSQHSSNASGSPVVGASAPIDPLDHATSPVVTNAVAA</sequence>
<dbReference type="Gene3D" id="4.10.280.10">
    <property type="entry name" value="Helix-loop-helix DNA-binding domain"/>
    <property type="match status" value="1"/>
</dbReference>
<feature type="compositionally biased region" description="Polar residues" evidence="3">
    <location>
        <begin position="453"/>
        <end position="471"/>
    </location>
</feature>
<dbReference type="PANTHER" id="PTHR10328">
    <property type="entry name" value="PROTEIN MAX MYC-ASSOCIATED FACTOR X"/>
    <property type="match status" value="1"/>
</dbReference>
<feature type="compositionally biased region" description="Polar residues" evidence="3">
    <location>
        <begin position="487"/>
        <end position="496"/>
    </location>
</feature>
<feature type="compositionally biased region" description="Low complexity" evidence="3">
    <location>
        <begin position="624"/>
        <end position="638"/>
    </location>
</feature>
<reference evidence="5 6" key="1">
    <citation type="submission" date="2019-07" db="EMBL/GenBank/DDBJ databases">
        <title>Rhodotorula toruloides NBRC10032 genome sequencing.</title>
        <authorList>
            <person name="Shida Y."/>
            <person name="Takaku H."/>
            <person name="Ogasawara W."/>
            <person name="Mori K."/>
        </authorList>
    </citation>
    <scope>NUCLEOTIDE SEQUENCE [LARGE SCALE GENOMIC DNA]</scope>
    <source>
        <strain evidence="5 6">NBRC10032</strain>
    </source>
</reference>
<dbReference type="GO" id="GO:0046983">
    <property type="term" value="F:protein dimerization activity"/>
    <property type="evidence" value="ECO:0007669"/>
    <property type="project" value="InterPro"/>
</dbReference>
<dbReference type="SUPFAM" id="SSF47459">
    <property type="entry name" value="HLH, helix-loop-helix DNA-binding domain"/>
    <property type="match status" value="1"/>
</dbReference>
<feature type="region of interest" description="Disordered" evidence="3">
    <location>
        <begin position="1"/>
        <end position="527"/>
    </location>
</feature>
<feature type="compositionally biased region" description="Polar residues" evidence="3">
    <location>
        <begin position="264"/>
        <end position="276"/>
    </location>
</feature>
<dbReference type="GO" id="GO:0045944">
    <property type="term" value="P:positive regulation of transcription by RNA polymerase II"/>
    <property type="evidence" value="ECO:0007669"/>
    <property type="project" value="TreeGrafter"/>
</dbReference>
<dbReference type="OrthoDB" id="8964853at2759"/>
<dbReference type="GO" id="GO:0090575">
    <property type="term" value="C:RNA polymerase II transcription regulator complex"/>
    <property type="evidence" value="ECO:0007669"/>
    <property type="project" value="TreeGrafter"/>
</dbReference>
<protein>
    <submittedName>
        <fullName evidence="5">Transcription regulator</fullName>
    </submittedName>
</protein>
<dbReference type="EMBL" id="BJWK01000005">
    <property type="protein sequence ID" value="GEM08435.1"/>
    <property type="molecule type" value="Genomic_DNA"/>
</dbReference>
<dbReference type="Pfam" id="PF00010">
    <property type="entry name" value="HLH"/>
    <property type="match status" value="1"/>
</dbReference>
<dbReference type="Proteomes" id="UP000321518">
    <property type="component" value="Unassembled WGS sequence"/>
</dbReference>
<feature type="compositionally biased region" description="Pro residues" evidence="3">
    <location>
        <begin position="12"/>
        <end position="38"/>
    </location>
</feature>
<comment type="caution">
    <text evidence="5">The sequence shown here is derived from an EMBL/GenBank/DDBJ whole genome shotgun (WGS) entry which is preliminary data.</text>
</comment>
<dbReference type="PANTHER" id="PTHR10328:SF15">
    <property type="entry name" value="BHLH TRANSCRIPTION FACTOR"/>
    <property type="match status" value="1"/>
</dbReference>
<gene>
    <name evidence="5" type="ORF">Rt10032_c05g2452</name>
</gene>